<reference evidence="14 15" key="1">
    <citation type="submission" date="2007-06" db="EMBL/GenBank/DDBJ databases">
        <title>The Genome Sequence of Coccidioides posadasii RMSCC_3488.</title>
        <authorList>
            <consortium name="Coccidioides Genome Resources Consortium"/>
            <consortium name="The Broad Institute Genome Sequencing Platform"/>
            <person name="Henn M.R."/>
            <person name="Sykes S."/>
            <person name="Young S."/>
            <person name="Jaffe D."/>
            <person name="Berlin A."/>
            <person name="Alvarez P."/>
            <person name="Butler J."/>
            <person name="Gnerre S."/>
            <person name="Grabherr M."/>
            <person name="Mauceli E."/>
            <person name="Brockman W."/>
            <person name="Kodira C."/>
            <person name="Alvarado L."/>
            <person name="Zeng Q."/>
            <person name="Crawford M."/>
            <person name="Antoine C."/>
            <person name="Devon K."/>
            <person name="Galgiani J."/>
            <person name="Orsborn K."/>
            <person name="Lewis M.L."/>
            <person name="Nusbaum C."/>
            <person name="Galagan J."/>
            <person name="Birren B."/>
        </authorList>
    </citation>
    <scope>NUCLEOTIDE SEQUENCE [LARGE SCALE GENOMIC DNA]</scope>
    <source>
        <strain evidence="14 15">RMSCC 3488</strain>
    </source>
</reference>
<evidence type="ECO:0000256" key="10">
    <source>
        <dbReference type="ARBA" id="ARBA00024479"/>
    </source>
</evidence>
<reference evidence="15" key="3">
    <citation type="journal article" date="2010" name="Genome Res.">
        <title>Population genomic sequencing of Coccidioides fungi reveals recent hybridization and transposon control.</title>
        <authorList>
            <person name="Neafsey D.E."/>
            <person name="Barker B.M."/>
            <person name="Sharpton T.J."/>
            <person name="Stajich J.E."/>
            <person name="Park D.J."/>
            <person name="Whiston E."/>
            <person name="Hung C.-Y."/>
            <person name="McMahan C."/>
            <person name="White J."/>
            <person name="Sykes S."/>
            <person name="Heiman D."/>
            <person name="Young S."/>
            <person name="Zeng Q."/>
            <person name="Abouelleil A."/>
            <person name="Aftuck L."/>
            <person name="Bessette D."/>
            <person name="Brown A."/>
            <person name="FitzGerald M."/>
            <person name="Lui A."/>
            <person name="Macdonald J.P."/>
            <person name="Priest M."/>
            <person name="Orbach M.J."/>
            <person name="Galgiani J.N."/>
            <person name="Kirkland T.N."/>
            <person name="Cole G.T."/>
            <person name="Birren B.W."/>
            <person name="Henn M.R."/>
            <person name="Taylor J.W."/>
            <person name="Rounsley S.D."/>
        </authorList>
    </citation>
    <scope>NUCLEOTIDE SEQUENCE [LARGE SCALE GENOMIC DNA]</scope>
    <source>
        <strain evidence="15">RMSCC 3488</strain>
    </source>
</reference>
<comment type="catalytic activity">
    <reaction evidence="11">
        <text>a 1,2-diacyl-sn-glycero-3-phosphoethanolamine(in) = a 1,2-diacyl-sn-glycero-3-phosphoethanolamine(out)</text>
        <dbReference type="Rhea" id="RHEA:38895"/>
        <dbReference type="ChEBI" id="CHEBI:64612"/>
    </reaction>
</comment>
<evidence type="ECO:0000256" key="9">
    <source>
        <dbReference type="ARBA" id="ARBA00023136"/>
    </source>
</evidence>
<feature type="compositionally biased region" description="Basic and acidic residues" evidence="13">
    <location>
        <begin position="335"/>
        <end position="346"/>
    </location>
</feature>
<evidence type="ECO:0000256" key="2">
    <source>
        <dbReference type="ARBA" id="ARBA00004623"/>
    </source>
</evidence>
<name>A0A0J6EW69_COCPO</name>
<evidence type="ECO:0000313" key="14">
    <source>
        <dbReference type="EMBL" id="KMM64811.1"/>
    </source>
</evidence>
<comment type="similarity">
    <text evidence="3">Belongs to the ATG2 family.</text>
</comment>
<feature type="region of interest" description="Disordered" evidence="13">
    <location>
        <begin position="101"/>
        <end position="129"/>
    </location>
</feature>
<gene>
    <name evidence="14" type="ORF">CPAG_01163</name>
</gene>
<feature type="compositionally biased region" description="Basic and acidic residues" evidence="13">
    <location>
        <begin position="535"/>
        <end position="546"/>
    </location>
</feature>
<feature type="region of interest" description="Disordered" evidence="13">
    <location>
        <begin position="1969"/>
        <end position="1996"/>
    </location>
</feature>
<keyword evidence="9" id="KW-0472">Membrane</keyword>
<feature type="compositionally biased region" description="Polar residues" evidence="13">
    <location>
        <begin position="1485"/>
        <end position="1501"/>
    </location>
</feature>
<evidence type="ECO:0000313" key="15">
    <source>
        <dbReference type="Proteomes" id="UP000054567"/>
    </source>
</evidence>
<evidence type="ECO:0000256" key="13">
    <source>
        <dbReference type="SAM" id="MobiDB-lite"/>
    </source>
</evidence>
<dbReference type="GO" id="GO:0000045">
    <property type="term" value="P:autophagosome assembly"/>
    <property type="evidence" value="ECO:0007669"/>
    <property type="project" value="TreeGrafter"/>
</dbReference>
<keyword evidence="7" id="KW-0072">Autophagy</keyword>
<evidence type="ECO:0000256" key="7">
    <source>
        <dbReference type="ARBA" id="ARBA00023006"/>
    </source>
</evidence>
<dbReference type="GO" id="GO:0032266">
    <property type="term" value="F:phosphatidylinositol-3-phosphate binding"/>
    <property type="evidence" value="ECO:0007669"/>
    <property type="project" value="TreeGrafter"/>
</dbReference>
<feature type="region of interest" description="Disordered" evidence="13">
    <location>
        <begin position="1242"/>
        <end position="1262"/>
    </location>
</feature>
<dbReference type="GO" id="GO:0061723">
    <property type="term" value="P:glycophagy"/>
    <property type="evidence" value="ECO:0007669"/>
    <property type="project" value="TreeGrafter"/>
</dbReference>
<dbReference type="PANTHER" id="PTHR13190:SF1">
    <property type="entry name" value="AUTOPHAGY-RELATED 2, ISOFORM A"/>
    <property type="match status" value="1"/>
</dbReference>
<dbReference type="GO" id="GO:0006869">
    <property type="term" value="P:lipid transport"/>
    <property type="evidence" value="ECO:0007669"/>
    <property type="project" value="UniProtKB-KW"/>
</dbReference>
<feature type="region of interest" description="Disordered" evidence="13">
    <location>
        <begin position="408"/>
        <end position="492"/>
    </location>
</feature>
<feature type="compositionally biased region" description="Acidic residues" evidence="13">
    <location>
        <begin position="1448"/>
        <end position="1467"/>
    </location>
</feature>
<evidence type="ECO:0000256" key="6">
    <source>
        <dbReference type="ARBA" id="ARBA00022824"/>
    </source>
</evidence>
<dbReference type="PANTHER" id="PTHR13190">
    <property type="entry name" value="AUTOPHAGY-RELATED 2, ISOFORM A"/>
    <property type="match status" value="1"/>
</dbReference>
<evidence type="ECO:0000256" key="3">
    <source>
        <dbReference type="ARBA" id="ARBA00009714"/>
    </source>
</evidence>
<feature type="compositionally biased region" description="Basic and acidic residues" evidence="13">
    <location>
        <begin position="1987"/>
        <end position="1996"/>
    </location>
</feature>
<feature type="region of interest" description="Disordered" evidence="13">
    <location>
        <begin position="1448"/>
        <end position="1501"/>
    </location>
</feature>
<evidence type="ECO:0000256" key="1">
    <source>
        <dbReference type="ARBA" id="ARBA00004406"/>
    </source>
</evidence>
<evidence type="ECO:0000256" key="11">
    <source>
        <dbReference type="ARBA" id="ARBA00024615"/>
    </source>
</evidence>
<keyword evidence="8" id="KW-0445">Lipid transport</keyword>
<organism evidence="14 15">
    <name type="scientific">Coccidioides posadasii RMSCC 3488</name>
    <dbReference type="NCBI Taxonomy" id="454284"/>
    <lineage>
        <taxon>Eukaryota</taxon>
        <taxon>Fungi</taxon>
        <taxon>Dikarya</taxon>
        <taxon>Ascomycota</taxon>
        <taxon>Pezizomycotina</taxon>
        <taxon>Eurotiomycetes</taxon>
        <taxon>Eurotiomycetidae</taxon>
        <taxon>Onygenales</taxon>
        <taxon>Onygenaceae</taxon>
        <taxon>Coccidioides</taxon>
    </lineage>
</organism>
<dbReference type="VEuPathDB" id="FungiDB:CPAG_01163"/>
<evidence type="ECO:0000256" key="5">
    <source>
        <dbReference type="ARBA" id="ARBA00022448"/>
    </source>
</evidence>
<feature type="compositionally biased region" description="Low complexity" evidence="13">
    <location>
        <begin position="300"/>
        <end position="320"/>
    </location>
</feature>
<dbReference type="Pfam" id="PF13329">
    <property type="entry name" value="ATG2_CAD"/>
    <property type="match status" value="1"/>
</dbReference>
<dbReference type="GO" id="GO:0005789">
    <property type="term" value="C:endoplasmic reticulum membrane"/>
    <property type="evidence" value="ECO:0007669"/>
    <property type="project" value="UniProtKB-SubCell"/>
</dbReference>
<evidence type="ECO:0000256" key="4">
    <source>
        <dbReference type="ARBA" id="ARBA00018070"/>
    </source>
</evidence>
<feature type="compositionally biased region" description="Low complexity" evidence="13">
    <location>
        <begin position="512"/>
        <end position="522"/>
    </location>
</feature>
<dbReference type="GO" id="GO:0043495">
    <property type="term" value="F:protein-membrane adaptor activity"/>
    <property type="evidence" value="ECO:0007669"/>
    <property type="project" value="TreeGrafter"/>
</dbReference>
<dbReference type="Proteomes" id="UP000054567">
    <property type="component" value="Unassembled WGS sequence"/>
</dbReference>
<dbReference type="OrthoDB" id="18982at2759"/>
<feature type="region of interest" description="Disordered" evidence="13">
    <location>
        <begin position="673"/>
        <end position="694"/>
    </location>
</feature>
<comment type="catalytic activity">
    <reaction evidence="12">
        <text>a 1,2-diacyl-sn-glycero-3-phosphocholine(in) = a 1,2-diacyl-sn-glycero-3-phosphocholine(out)</text>
        <dbReference type="Rhea" id="RHEA:38571"/>
        <dbReference type="ChEBI" id="CHEBI:57643"/>
    </reaction>
</comment>
<feature type="compositionally biased region" description="Low complexity" evidence="13">
    <location>
        <begin position="1972"/>
        <end position="1986"/>
    </location>
</feature>
<feature type="region of interest" description="Disordered" evidence="13">
    <location>
        <begin position="286"/>
        <end position="364"/>
    </location>
</feature>
<dbReference type="GO" id="GO:0061908">
    <property type="term" value="C:phagophore"/>
    <property type="evidence" value="ECO:0007669"/>
    <property type="project" value="TreeGrafter"/>
</dbReference>
<dbReference type="InterPro" id="IPR026849">
    <property type="entry name" value="ATG2"/>
</dbReference>
<keyword evidence="6" id="KW-0256">Endoplasmic reticulum</keyword>
<accession>A0A0J6EW69</accession>
<feature type="compositionally biased region" description="Polar residues" evidence="13">
    <location>
        <begin position="462"/>
        <end position="485"/>
    </location>
</feature>
<reference evidence="15" key="2">
    <citation type="journal article" date="2009" name="Genome Res.">
        <title>Comparative genomic analyses of the human fungal pathogens Coccidioides and their relatives.</title>
        <authorList>
            <person name="Sharpton T.J."/>
            <person name="Stajich J.E."/>
            <person name="Rounsley S.D."/>
            <person name="Gardner M.J."/>
            <person name="Wortman J.R."/>
            <person name="Jordar V.S."/>
            <person name="Maiti R."/>
            <person name="Kodira C.D."/>
            <person name="Neafsey D.E."/>
            <person name="Zeng Q."/>
            <person name="Hung C.-Y."/>
            <person name="McMahan C."/>
            <person name="Muszewska A."/>
            <person name="Grynberg M."/>
            <person name="Mandel M.A."/>
            <person name="Kellner E.M."/>
            <person name="Barker B.M."/>
            <person name="Galgiani J.N."/>
            <person name="Orbach M.J."/>
            <person name="Kirkland T.N."/>
            <person name="Cole G.T."/>
            <person name="Henn M.R."/>
            <person name="Birren B.W."/>
            <person name="Taylor J.W."/>
        </authorList>
    </citation>
    <scope>NUCLEOTIDE SEQUENCE [LARGE SCALE GENOMIC DNA]</scope>
    <source>
        <strain evidence="15">RMSCC 3488</strain>
    </source>
</reference>
<comment type="subcellular location">
    <subcellularLocation>
        <location evidence="1">Endoplasmic reticulum membrane</location>
        <topology evidence="1">Peripheral membrane protein</topology>
    </subcellularLocation>
    <subcellularLocation>
        <location evidence="2">Preautophagosomal structure membrane</location>
        <topology evidence="2">Peripheral membrane protein</topology>
    </subcellularLocation>
</comment>
<dbReference type="EMBL" id="DS268109">
    <property type="protein sequence ID" value="KMM64811.1"/>
    <property type="molecule type" value="Genomic_DNA"/>
</dbReference>
<dbReference type="GO" id="GO:0034045">
    <property type="term" value="C:phagophore assembly site membrane"/>
    <property type="evidence" value="ECO:0007669"/>
    <property type="project" value="UniProtKB-SubCell"/>
</dbReference>
<keyword evidence="5" id="KW-0813">Transport</keyword>
<feature type="compositionally biased region" description="Basic and acidic residues" evidence="13">
    <location>
        <begin position="555"/>
        <end position="565"/>
    </location>
</feature>
<protein>
    <recommendedName>
        <fullName evidence="4">Autophagy-related protein 2</fullName>
    </recommendedName>
</protein>
<evidence type="ECO:0000256" key="12">
    <source>
        <dbReference type="ARBA" id="ARBA00024631"/>
    </source>
</evidence>
<dbReference type="GO" id="GO:0000422">
    <property type="term" value="P:autophagy of mitochondrion"/>
    <property type="evidence" value="ECO:0007669"/>
    <property type="project" value="TreeGrafter"/>
</dbReference>
<sequence>MPFSLPSFAQKLVLRYALSRLGLVDTDTLDLATLGITWGQRSTFELRNVGLKLEKLSAHLPPYCTLTKGSVSLLRVTVPANLHNSSIIVEVDGVDARVRLLPDKPEQNAPPTRSKGTAEDEGQDGHSVLPSTADLAQSFLESEPKEETEELQAAILSQSQYPEHLDTQSDDGEEDLGLYDGLSLPAFIAGFLKGVIDRLQLNIANVSLRVDTEVQRDGVLKDETQDPISGLFTIQEVAIDSTATSTSQDSRLKVGKRMMSLSGIHAMIMSDAEVFSNYSRFNAPDMPSTVHSKSTHTPLRPRSPQPSSSGSDSCGDMSRSTILDPSSMYGSRLTVDSHGDESRHLESSVYSTTGRFSDADSDDEKDLEFYSQAATGMLDSHYDERLLDNPAYLDEALKSQFDDHLEDSTIFPKDCPSTPVRDQTPRPHVSKSPSSSPEHYMYHSVHESNFPVGGGIRENEPDSATSARGKNPDCQTEQESPSTSKICPAVSQPEDLSASRIFTHEEAQSMYMSAMSQSSTTSFDPDMPGAWGSSKRIDTSDPDQKEQPLSGDTDTEAKGASHDFDTSQNSPEAQTSEDDERESVHNSPQYISGVVKEILAIDRIIIWLPSVDSQDSEEIPKTDIDSKPVDPMVESTITLADSVTPDLLANTRSRLAQSAFRRGSVSSIVSSRHLPISRTKPTTQKHEDFDGLSDPQTTRAVEIDIISLTAKLDIASGWLLVKIGQRITDVSTSTSKQTKISEAASEESSPSFFRLNLTSCSLKFLERVPAQPYPLSSAPSLSQLQSGIPIEETILHLTLSGTRIDFAAIGNTTKLRLDVMKFVLGHMSHDIISFDESLRMRESTRDVTSPGQKDISLRVIKSSESTTVNLTTLPICLSLDLQELDETLGWFGGLSTVLELGSSIASASTIKGEQPCSPPRPRRGVHFADPVPPSSRSTTNHAALKANCRIGGIVLRVIGEHCTVQLGTTAAKLVSRFEGVALQIDKASVGGPHLRKEPSPSPPSLDFENIRFEYLYGPKEVDLDRLLGLLTPSKDKFDEDDDIMLDTLFRQRRQGAVLRLTVGHADFAVPNPTALQPLSHLGEELAKLATVAKYLPQDDRPGILILALVREFEGRVHVNNEAGDITIISHNLEAGYVTFPSLLATRISTVTVVRNGSEELVAEVIPEDTEEARTHDPLPMIMARFIADEMEPTVKIKLYNVRVEYTVPSITAFLGLNNQMAAEDVAADMAQSVLNLADLKTHHKPGSDLSERGSIGSGHDRSAMLPRLSVGMKDCGIGLNPRKSPAKALVIFTRASFSGALHETKPSEALLDIRKASVMIIDNVENLGSAENYRHRKSSGARSGQIQHLQSIGFVPVCDISSASVALKVMQLDVEGEKSLDIEVRDDLLVLETCADSTQTLISILSGLAPLSPPITERKYRTEVIRIEDMLNSLSGDAFATDIVPDSDYEVEGENDGQDGDGAEEIEYVSPPHTSHGDSGPQGRGATTSRFGNEGSASAGTSRILGSFHSEAQMSSSIPELEFQEDHFAKQSAVGDTAHRWDSSRNTYTLATEVKLRDSPLRIRVRDVHVIWNLYDGYDWQRTRDTISKAVRDVQAKAAEKFARRPGNRLSADFEEDEESVIGDFLFNSVYIGIPANRDPRELSHDINRNIDDLASETMSFATSTTVTGIQNQVPGTKREKLRLARSKHHKMTFELKGISADLIVFPPHSGETQSSLDIRVEDLEIFDHIPTSTWKKFATYMRDVGEREIGTSMVHLEILNVKPVPDLAASEVVLKATVLPLRLHVDQDALDFLSRFFEFKDDSAPSEPSPEDVPFLQRAEVNAIRVRLDFKPKRVDYAGLRSGRTTEFMNFFVLDEADMVLQHVIIYGVSGFDRLGRTLNDIWMPDIKANQLPTVLAGIAPVRSLVNIGGGVKDLVLVPMREYKKDGRIVRSIQKGAVQFAKTTTNELLRFGAKLAIGTQTALQSAEDFLNSPRGSPSRPSTSNGRWDDNGVDEGERPRISLYADQPLGVAQGLRGAYSSLERDILMTRDAIVAMPSEVLESGSATEAARRLLGRTPTVVLRPAIGASKAVSQTLLGVSNALDPKNRRKIDDKYKKHKV</sequence>
<dbReference type="GO" id="GO:0061709">
    <property type="term" value="P:reticulophagy"/>
    <property type="evidence" value="ECO:0007669"/>
    <property type="project" value="TreeGrafter"/>
</dbReference>
<comment type="catalytic activity">
    <reaction evidence="10">
        <text>a 1,2-diacyl-sn-glycero-3-phospho-L-serine(in) = a 1,2-diacyl-sn-glycero-3-phospho-L-serine(out)</text>
        <dbReference type="Rhea" id="RHEA:38663"/>
        <dbReference type="ChEBI" id="CHEBI:57262"/>
    </reaction>
</comment>
<dbReference type="GO" id="GO:0034727">
    <property type="term" value="P:piecemeal microautophagy of the nucleus"/>
    <property type="evidence" value="ECO:0007669"/>
    <property type="project" value="TreeGrafter"/>
</dbReference>
<feature type="region of interest" description="Disordered" evidence="13">
    <location>
        <begin position="512"/>
        <end position="588"/>
    </location>
</feature>
<proteinExistence type="inferred from homology"/>
<evidence type="ECO:0000256" key="8">
    <source>
        <dbReference type="ARBA" id="ARBA00023055"/>
    </source>
</evidence>